<proteinExistence type="predicted"/>
<keyword evidence="8" id="KW-1185">Reference proteome</keyword>
<dbReference type="GO" id="GO:0034967">
    <property type="term" value="C:Set3 complex"/>
    <property type="evidence" value="ECO:0007669"/>
    <property type="project" value="TreeGrafter"/>
</dbReference>
<evidence type="ECO:0000256" key="2">
    <source>
        <dbReference type="ARBA" id="ARBA00022574"/>
    </source>
</evidence>
<dbReference type="InterPro" id="IPR036322">
    <property type="entry name" value="WD40_repeat_dom_sf"/>
</dbReference>
<evidence type="ECO:0000256" key="3">
    <source>
        <dbReference type="ARBA" id="ARBA00022737"/>
    </source>
</evidence>
<dbReference type="Gene3D" id="1.20.960.30">
    <property type="match status" value="1"/>
</dbReference>
<keyword evidence="3" id="KW-0677">Repeat</keyword>
<dbReference type="EMBL" id="JAQQPM010000005">
    <property type="protein sequence ID" value="KAK2071968.1"/>
    <property type="molecule type" value="Genomic_DNA"/>
</dbReference>
<dbReference type="AlphaFoldDB" id="A0AAD9I6Q1"/>
<dbReference type="InterPro" id="IPR006594">
    <property type="entry name" value="LisH"/>
</dbReference>
<dbReference type="GO" id="GO:0006357">
    <property type="term" value="P:regulation of transcription by RNA polymerase II"/>
    <property type="evidence" value="ECO:0007669"/>
    <property type="project" value="TreeGrafter"/>
</dbReference>
<evidence type="ECO:0000256" key="1">
    <source>
        <dbReference type="ARBA" id="ARBA00004123"/>
    </source>
</evidence>
<sequence length="609" mass="66784">MKELLDTDRVNYLVWRYLLESNYREAAAKLQKEWRIPQAPHKHFDFAPHVNPYALVNTLNKGLVYEDYQRQFAAQSQHQVARDVPAAADATPRGVFGPLKFEPPPKDGPGEDEAGSDSEPEPELETPPDVDEAGEVSRKRQLDRQLVGASLPNGSPAKRPRLSNGYENGADSATDPMEIDHHADNHAYPSPFEGEPAASPVPHTEGPEQSTQVDKIHELAPDTFFLELSGETCSQRSPARAKEIPIVLLCEWSSQDPSILAAAGTDALARIWTVARTPAPDSSPGHVNGASRPFKNLVENDLPETATVTAMAWNWHGTALALAVDAGQKARISVWSVDGTHVHRFDGQEPPVTKLRWCPDDSGILAIGPENNGTLVSVFSSSSSSSMSYFLEHDHGAEPLDATWITETEFVVCGGDLLISLQCTPHGIVAGRPFQTHEDEAFSQVQFDWRTKTLATSSDKGIIDLWDGHGQRRSISAHIGVITCLQWQPLQGDASEDERLLASGGEDGAICIWNVRNLDNKPRYSMTMDNPIVALSMTPDGAFIAGATNSHVLIWKPGDPFPRARWTKGMNPGWVVDADEEDQACLSWDAEGHRLVYGVNSRLAVINFR</sequence>
<reference evidence="7" key="1">
    <citation type="journal article" date="2023" name="Mol. Plant Microbe Interact.">
        <title>Elucidating the Obligate Nature and Biological Capacity of an Invasive Fungal Corn Pathogen.</title>
        <authorList>
            <person name="MacCready J.S."/>
            <person name="Roggenkamp E.M."/>
            <person name="Gdanetz K."/>
            <person name="Chilvers M.I."/>
        </authorList>
    </citation>
    <scope>NUCLEOTIDE SEQUENCE</scope>
    <source>
        <strain evidence="7">PM02</strain>
    </source>
</reference>
<dbReference type="SUPFAM" id="SSF50978">
    <property type="entry name" value="WD40 repeat-like"/>
    <property type="match status" value="1"/>
</dbReference>
<dbReference type="InterPro" id="IPR019775">
    <property type="entry name" value="WD40_repeat_CS"/>
</dbReference>
<evidence type="ECO:0000256" key="4">
    <source>
        <dbReference type="ARBA" id="ARBA00023242"/>
    </source>
</evidence>
<dbReference type="InterPro" id="IPR001680">
    <property type="entry name" value="WD40_rpt"/>
</dbReference>
<dbReference type="PROSITE" id="PS00678">
    <property type="entry name" value="WD_REPEATS_1"/>
    <property type="match status" value="1"/>
</dbReference>
<dbReference type="PANTHER" id="PTHR22846">
    <property type="entry name" value="WD40 REPEAT PROTEIN"/>
    <property type="match status" value="1"/>
</dbReference>
<dbReference type="PANTHER" id="PTHR22846:SF2">
    <property type="entry name" value="F-BOX-LIKE_WD REPEAT-CONTAINING PROTEIN EBI"/>
    <property type="match status" value="1"/>
</dbReference>
<name>A0AAD9I6Q1_9PEZI</name>
<comment type="subcellular location">
    <subcellularLocation>
        <location evidence="1">Nucleus</location>
    </subcellularLocation>
</comment>
<dbReference type="SMART" id="SM00320">
    <property type="entry name" value="WD40"/>
    <property type="match status" value="6"/>
</dbReference>
<keyword evidence="4" id="KW-0539">Nucleus</keyword>
<evidence type="ECO:0000313" key="7">
    <source>
        <dbReference type="EMBL" id="KAK2071968.1"/>
    </source>
</evidence>
<dbReference type="Pfam" id="PF00400">
    <property type="entry name" value="WD40"/>
    <property type="match status" value="1"/>
</dbReference>
<organism evidence="7 8">
    <name type="scientific">Phyllachora maydis</name>
    <dbReference type="NCBI Taxonomy" id="1825666"/>
    <lineage>
        <taxon>Eukaryota</taxon>
        <taxon>Fungi</taxon>
        <taxon>Dikarya</taxon>
        <taxon>Ascomycota</taxon>
        <taxon>Pezizomycotina</taxon>
        <taxon>Sordariomycetes</taxon>
        <taxon>Sordariomycetidae</taxon>
        <taxon>Phyllachorales</taxon>
        <taxon>Phyllachoraceae</taxon>
        <taxon>Phyllachora</taxon>
    </lineage>
</organism>
<dbReference type="PROSITE" id="PS50896">
    <property type="entry name" value="LISH"/>
    <property type="match status" value="1"/>
</dbReference>
<dbReference type="Gene3D" id="2.130.10.10">
    <property type="entry name" value="YVTN repeat-like/Quinoprotein amine dehydrogenase"/>
    <property type="match status" value="1"/>
</dbReference>
<dbReference type="Pfam" id="PF08513">
    <property type="entry name" value="LisH"/>
    <property type="match status" value="1"/>
</dbReference>
<accession>A0AAD9I6Q1</accession>
<feature type="region of interest" description="Disordered" evidence="6">
    <location>
        <begin position="83"/>
        <end position="212"/>
    </location>
</feature>
<dbReference type="InterPro" id="IPR015943">
    <property type="entry name" value="WD40/YVTN_repeat-like_dom_sf"/>
</dbReference>
<dbReference type="GO" id="GO:0003714">
    <property type="term" value="F:transcription corepressor activity"/>
    <property type="evidence" value="ECO:0007669"/>
    <property type="project" value="InterPro"/>
</dbReference>
<evidence type="ECO:0000313" key="8">
    <source>
        <dbReference type="Proteomes" id="UP001217918"/>
    </source>
</evidence>
<evidence type="ECO:0000256" key="5">
    <source>
        <dbReference type="PROSITE-ProRule" id="PRU00221"/>
    </source>
</evidence>
<feature type="repeat" description="WD" evidence="5">
    <location>
        <begin position="475"/>
        <end position="517"/>
    </location>
</feature>
<dbReference type="Proteomes" id="UP001217918">
    <property type="component" value="Unassembled WGS sequence"/>
</dbReference>
<evidence type="ECO:0000256" key="6">
    <source>
        <dbReference type="SAM" id="MobiDB-lite"/>
    </source>
</evidence>
<comment type="caution">
    <text evidence="7">The sequence shown here is derived from an EMBL/GenBank/DDBJ whole genome shotgun (WGS) entry which is preliminary data.</text>
</comment>
<gene>
    <name evidence="7" type="ORF">P8C59_006349</name>
</gene>
<keyword evidence="2 5" id="KW-0853">WD repeat</keyword>
<feature type="compositionally biased region" description="Acidic residues" evidence="6">
    <location>
        <begin position="110"/>
        <end position="134"/>
    </location>
</feature>
<dbReference type="PROSITE" id="PS50082">
    <property type="entry name" value="WD_REPEATS_2"/>
    <property type="match status" value="1"/>
</dbReference>
<dbReference type="InterPro" id="IPR045183">
    <property type="entry name" value="Ebi-like"/>
</dbReference>
<dbReference type="SMART" id="SM00667">
    <property type="entry name" value="LisH"/>
    <property type="match status" value="1"/>
</dbReference>
<protein>
    <submittedName>
        <fullName evidence="7">Uncharacterized protein</fullName>
    </submittedName>
</protein>